<dbReference type="InterPro" id="IPR001387">
    <property type="entry name" value="Cro/C1-type_HTH"/>
</dbReference>
<keyword evidence="3" id="KW-0238">DNA-binding</keyword>
<evidence type="ECO:0000313" key="2">
    <source>
        <dbReference type="EMBL" id="EQA46464.1"/>
    </source>
</evidence>
<dbReference type="Gene3D" id="1.10.260.40">
    <property type="entry name" value="lambda repressor-like DNA-binding domains"/>
    <property type="match status" value="1"/>
</dbReference>
<proteinExistence type="predicted"/>
<dbReference type="Pfam" id="PF13560">
    <property type="entry name" value="HTH_31"/>
    <property type="match status" value="1"/>
</dbReference>
<dbReference type="CDD" id="cd00093">
    <property type="entry name" value="HTH_XRE"/>
    <property type="match status" value="1"/>
</dbReference>
<protein>
    <submittedName>
        <fullName evidence="3">DNA-binding helix-turn-helix protein</fullName>
    </submittedName>
</protein>
<dbReference type="EMBL" id="AHMO02000007">
    <property type="protein sequence ID" value="EQA46464.1"/>
    <property type="molecule type" value="Genomic_DNA"/>
</dbReference>
<dbReference type="GO" id="GO:0003677">
    <property type="term" value="F:DNA binding"/>
    <property type="evidence" value="ECO:0007669"/>
    <property type="project" value="UniProtKB-KW"/>
</dbReference>
<evidence type="ECO:0000259" key="1">
    <source>
        <dbReference type="PROSITE" id="PS50943"/>
    </source>
</evidence>
<dbReference type="OrthoDB" id="331102at2"/>
<dbReference type="RefSeq" id="WP_010568223.1">
    <property type="nucleotide sequence ID" value="NZ_AHMO02000007.1"/>
</dbReference>
<accession>T0F5Y4</accession>
<comment type="caution">
    <text evidence="3">The sequence shown here is derived from an EMBL/GenBank/DDBJ whole genome shotgun (WGS) entry which is preliminary data.</text>
</comment>
<dbReference type="SMART" id="SM00530">
    <property type="entry name" value="HTH_XRE"/>
    <property type="match status" value="1"/>
</dbReference>
<name>T0F5Y4_9LEPT</name>
<sequence length="91" mass="10853">MFASALPYWEVSKKEKEFFYRALKTARKEAGFTQAEVAKKLKRSRSHISKVELGLRRLFMDEFLVLYRLYGKPTVYFYSAFLKSNLVERQD</sequence>
<dbReference type="STRING" id="1049789.LEP1GSC050_0123"/>
<gene>
    <name evidence="3" type="ORF">LEP1GSC050_0123</name>
    <name evidence="2" type="ORF">LEP1GSC050_0530</name>
</gene>
<dbReference type="AlphaFoldDB" id="T0F5Y4"/>
<feature type="domain" description="HTH cro/C1-type" evidence="1">
    <location>
        <begin position="23"/>
        <end position="77"/>
    </location>
</feature>
<evidence type="ECO:0000313" key="4">
    <source>
        <dbReference type="Proteomes" id="UP000015454"/>
    </source>
</evidence>
<dbReference type="InterPro" id="IPR010982">
    <property type="entry name" value="Lambda_DNA-bd_dom_sf"/>
</dbReference>
<dbReference type="EMBL" id="AHMO02000007">
    <property type="protein sequence ID" value="EQA46510.1"/>
    <property type="molecule type" value="Genomic_DNA"/>
</dbReference>
<dbReference type="Proteomes" id="UP000015454">
    <property type="component" value="Unassembled WGS sequence"/>
</dbReference>
<dbReference type="PROSITE" id="PS50943">
    <property type="entry name" value="HTH_CROC1"/>
    <property type="match status" value="1"/>
</dbReference>
<keyword evidence="4" id="KW-1185">Reference proteome</keyword>
<reference evidence="3 4" key="1">
    <citation type="submission" date="2013-05" db="EMBL/GenBank/DDBJ databases">
        <authorList>
            <person name="Harkins D.M."/>
            <person name="Durkin A.S."/>
            <person name="Brinkac L.M."/>
            <person name="Haft D.H."/>
            <person name="Selengut J.D."/>
            <person name="Sanka R."/>
            <person name="DePew J."/>
            <person name="Purushe J."/>
            <person name="Hartskeerl R.A."/>
            <person name="Ahmed A."/>
            <person name="van der Linden H."/>
            <person name="Goris M.G.A."/>
            <person name="Vinetz J.M."/>
            <person name="Sutton G.G."/>
            <person name="Nierman W.C."/>
            <person name="Fouts D.E."/>
        </authorList>
    </citation>
    <scope>NUCLEOTIDE SEQUENCE [LARGE SCALE GENOMIC DNA]</scope>
    <source>
        <strain evidence="3 4">5399</strain>
    </source>
</reference>
<organism evidence="3 4">
    <name type="scientific">Leptospira broomii serovar Hurstbridge str. 5399</name>
    <dbReference type="NCBI Taxonomy" id="1049789"/>
    <lineage>
        <taxon>Bacteria</taxon>
        <taxon>Pseudomonadati</taxon>
        <taxon>Spirochaetota</taxon>
        <taxon>Spirochaetia</taxon>
        <taxon>Leptospirales</taxon>
        <taxon>Leptospiraceae</taxon>
        <taxon>Leptospira</taxon>
    </lineage>
</organism>
<evidence type="ECO:0000313" key="3">
    <source>
        <dbReference type="EMBL" id="EQA46510.1"/>
    </source>
</evidence>
<dbReference type="SUPFAM" id="SSF47413">
    <property type="entry name" value="lambda repressor-like DNA-binding domains"/>
    <property type="match status" value="1"/>
</dbReference>